<reference evidence="5 6" key="1">
    <citation type="submission" date="2024-02" db="EMBL/GenBank/DDBJ databases">
        <title>De novo assembly and annotation of 12 fungi associated with fruit tree decline syndrome in Ontario, Canada.</title>
        <authorList>
            <person name="Sulman M."/>
            <person name="Ellouze W."/>
            <person name="Ilyukhin E."/>
        </authorList>
    </citation>
    <scope>NUCLEOTIDE SEQUENCE [LARGE SCALE GENOMIC DNA]</scope>
    <source>
        <strain evidence="5 6">M1-105</strain>
    </source>
</reference>
<dbReference type="InterPro" id="IPR036396">
    <property type="entry name" value="Cyt_P450_sf"/>
</dbReference>
<protein>
    <recommendedName>
        <fullName evidence="7">Cytochrome P450</fullName>
    </recommendedName>
</protein>
<dbReference type="Gene3D" id="1.10.630.10">
    <property type="entry name" value="Cytochrome P450"/>
    <property type="match status" value="1"/>
</dbReference>
<keyword evidence="3" id="KW-0479">Metal-binding</keyword>
<dbReference type="PRINTS" id="PR00465">
    <property type="entry name" value="EP450IV"/>
</dbReference>
<evidence type="ECO:0000256" key="1">
    <source>
        <dbReference type="ARBA" id="ARBA00001971"/>
    </source>
</evidence>
<dbReference type="InterPro" id="IPR002403">
    <property type="entry name" value="Cyt_P450_E_grp-IV"/>
</dbReference>
<dbReference type="SUPFAM" id="SSF48264">
    <property type="entry name" value="Cytochrome P450"/>
    <property type="match status" value="1"/>
</dbReference>
<gene>
    <name evidence="5" type="ORF">SLS56_007154</name>
</gene>
<dbReference type="PANTHER" id="PTHR24305">
    <property type="entry name" value="CYTOCHROME P450"/>
    <property type="match status" value="1"/>
</dbReference>
<dbReference type="CDD" id="cd11069">
    <property type="entry name" value="CYP_FUM15-like"/>
    <property type="match status" value="1"/>
</dbReference>
<proteinExistence type="inferred from homology"/>
<name>A0ABR3SQE3_9PEZI</name>
<evidence type="ECO:0000256" key="3">
    <source>
        <dbReference type="ARBA" id="ARBA00022723"/>
    </source>
</evidence>
<keyword evidence="4" id="KW-0408">Iron</keyword>
<dbReference type="PRINTS" id="PR00385">
    <property type="entry name" value="P450"/>
</dbReference>
<comment type="similarity">
    <text evidence="2">Belongs to the cytochrome P450 family.</text>
</comment>
<dbReference type="Proteomes" id="UP001521116">
    <property type="component" value="Unassembled WGS sequence"/>
</dbReference>
<evidence type="ECO:0000313" key="5">
    <source>
        <dbReference type="EMBL" id="KAL1625915.1"/>
    </source>
</evidence>
<organism evidence="5 6">
    <name type="scientific">Neofusicoccum ribis</name>
    <dbReference type="NCBI Taxonomy" id="45134"/>
    <lineage>
        <taxon>Eukaryota</taxon>
        <taxon>Fungi</taxon>
        <taxon>Dikarya</taxon>
        <taxon>Ascomycota</taxon>
        <taxon>Pezizomycotina</taxon>
        <taxon>Dothideomycetes</taxon>
        <taxon>Dothideomycetes incertae sedis</taxon>
        <taxon>Botryosphaeriales</taxon>
        <taxon>Botryosphaeriaceae</taxon>
        <taxon>Neofusicoccum</taxon>
    </lineage>
</organism>
<dbReference type="PANTHER" id="PTHR24305:SF166">
    <property type="entry name" value="CYTOCHROME P450 12A4, MITOCHONDRIAL-RELATED"/>
    <property type="match status" value="1"/>
</dbReference>
<evidence type="ECO:0000256" key="4">
    <source>
        <dbReference type="ARBA" id="ARBA00023004"/>
    </source>
</evidence>
<dbReference type="EMBL" id="JAJVDC020000089">
    <property type="protein sequence ID" value="KAL1625915.1"/>
    <property type="molecule type" value="Genomic_DNA"/>
</dbReference>
<evidence type="ECO:0008006" key="7">
    <source>
        <dbReference type="Google" id="ProtNLM"/>
    </source>
</evidence>
<dbReference type="InterPro" id="IPR050121">
    <property type="entry name" value="Cytochrome_P450_monoxygenase"/>
</dbReference>
<accession>A0ABR3SQE3</accession>
<dbReference type="Pfam" id="PF00067">
    <property type="entry name" value="p450"/>
    <property type="match status" value="1"/>
</dbReference>
<evidence type="ECO:0000256" key="2">
    <source>
        <dbReference type="ARBA" id="ARBA00010617"/>
    </source>
</evidence>
<evidence type="ECO:0000313" key="6">
    <source>
        <dbReference type="Proteomes" id="UP001521116"/>
    </source>
</evidence>
<dbReference type="InterPro" id="IPR001128">
    <property type="entry name" value="Cyt_P450"/>
</dbReference>
<keyword evidence="6" id="KW-1185">Reference proteome</keyword>
<comment type="caution">
    <text evidence="5">The sequence shown here is derived from an EMBL/GenBank/DDBJ whole genome shotgun (WGS) entry which is preliminary data.</text>
</comment>
<sequence>MKVISSMKMVTETPRGDSALRWMQRFPKADLIRLRTSLGFGTTLLFPASPTALRDIMSTNTYDFVKPWGLRAFLARVIGFGLITSEGNAHKHQRKALTPAFNIKNIRALYPVMWEQAGLLVDGMARESKEKSRIEVGAWASRLALDVIGTAALSRNFHSLVTSEHRVAESFLSILDPQPHMVVFFGLNLILPTTIAGLLPVKANRVVKAESKYVRSVCEEILDEKQAKLADSKRTGKGEEESNILGNMIASKEFNRDELVDQMLTFIAAGHETTASSISWACHILTLPAYVHYQQILRDEIRAAMPAVAGRGRLTAAAAPPHSVFESLPYLNGVCEEVLRLFPAVPTTLRESIRPTSIAGTAVPAGVWIVLTPWSINRNPRFWGPDADRFRPERWIDSLPDGSSRPNKHGGAESNYCEITFLHGQRACIGRDFAKAELRCVIAAIFGRCEVRRLDGDDGEVTVSGAVTIKPRGGMHVKMSPVN</sequence>
<comment type="cofactor">
    <cofactor evidence="1">
        <name>heme</name>
        <dbReference type="ChEBI" id="CHEBI:30413"/>
    </cofactor>
</comment>